<dbReference type="OrthoDB" id="9811409at2"/>
<evidence type="ECO:0000313" key="8">
    <source>
        <dbReference type="EMBL" id="ALF54092.1"/>
    </source>
</evidence>
<dbReference type="PANTHER" id="PTHR34873:SF3">
    <property type="entry name" value="ADDICTION MODULE TOXIN, HICA FAMILY"/>
    <property type="match status" value="1"/>
</dbReference>
<dbReference type="GO" id="GO:0016787">
    <property type="term" value="F:hydrolase activity"/>
    <property type="evidence" value="ECO:0007669"/>
    <property type="project" value="UniProtKB-KW"/>
</dbReference>
<dbReference type="InterPro" id="IPR012933">
    <property type="entry name" value="HicA_mRNA_interferase"/>
</dbReference>
<keyword evidence="6" id="KW-0694">RNA-binding</keyword>
<dbReference type="AlphaFoldDB" id="A0A0M5MHB8"/>
<sequence length="63" mass="7109">MKVREVIKMLEADGWYLVRTKGSHRQFKHPDKAGTVTVSGKSSVDVPIGTLKSIWRQAQLEVD</sequence>
<dbReference type="PANTHER" id="PTHR34873">
    <property type="entry name" value="SSR1766 PROTEIN"/>
    <property type="match status" value="1"/>
</dbReference>
<evidence type="ECO:0000256" key="2">
    <source>
        <dbReference type="ARBA" id="ARBA00022649"/>
    </source>
</evidence>
<evidence type="ECO:0008006" key="10">
    <source>
        <dbReference type="Google" id="ProtNLM"/>
    </source>
</evidence>
<evidence type="ECO:0000313" key="9">
    <source>
        <dbReference type="Proteomes" id="UP000062645"/>
    </source>
</evidence>
<dbReference type="EMBL" id="CP012036">
    <property type="protein sequence ID" value="ALF54092.1"/>
    <property type="molecule type" value="Genomic_DNA"/>
</dbReference>
<evidence type="ECO:0000256" key="6">
    <source>
        <dbReference type="ARBA" id="ARBA00022884"/>
    </source>
</evidence>
<dbReference type="GO" id="GO:0004519">
    <property type="term" value="F:endonuclease activity"/>
    <property type="evidence" value="ECO:0007669"/>
    <property type="project" value="UniProtKB-KW"/>
</dbReference>
<keyword evidence="7" id="KW-0346">Stress response</keyword>
<dbReference type="KEGG" id="npz:ACX27_16580"/>
<proteinExistence type="inferred from homology"/>
<accession>A0A0M5MHB8</accession>
<dbReference type="RefSeq" id="WP_062294490.1">
    <property type="nucleotide sequence ID" value="NZ_CP012036.1"/>
</dbReference>
<evidence type="ECO:0000256" key="1">
    <source>
        <dbReference type="ARBA" id="ARBA00006620"/>
    </source>
</evidence>
<dbReference type="Pfam" id="PF07927">
    <property type="entry name" value="HicA_toxin"/>
    <property type="match status" value="1"/>
</dbReference>
<name>A0A0M5MHB8_9NOSO</name>
<dbReference type="GO" id="GO:0003729">
    <property type="term" value="F:mRNA binding"/>
    <property type="evidence" value="ECO:0007669"/>
    <property type="project" value="InterPro"/>
</dbReference>
<comment type="similarity">
    <text evidence="1">Belongs to the HicA mRNA interferase family.</text>
</comment>
<keyword evidence="2" id="KW-1277">Toxin-antitoxin system</keyword>
<gene>
    <name evidence="8" type="ORF">ACX27_16580</name>
</gene>
<keyword evidence="5" id="KW-0378">Hydrolase</keyword>
<dbReference type="Gene3D" id="3.30.920.30">
    <property type="entry name" value="Hypothetical protein"/>
    <property type="match status" value="1"/>
</dbReference>
<dbReference type="SUPFAM" id="SSF54786">
    <property type="entry name" value="YcfA/nrd intein domain"/>
    <property type="match status" value="1"/>
</dbReference>
<dbReference type="Proteomes" id="UP000062645">
    <property type="component" value="Chromosome"/>
</dbReference>
<dbReference type="STRING" id="224013.ACX27_16580"/>
<evidence type="ECO:0000256" key="4">
    <source>
        <dbReference type="ARBA" id="ARBA00022759"/>
    </source>
</evidence>
<reference evidence="9" key="1">
    <citation type="submission" date="2015-07" db="EMBL/GenBank/DDBJ databases">
        <title>Genome Of Nitrogen-Fixing Cyanobacterium Nostoc piscinale CENA21 From Solimoes/Amazon River Floodplain Sediments And Comparative Genomics To Uncover Biosynthetic Natural Products Potential.</title>
        <authorList>
            <person name="Leao T.F."/>
            <person name="Leao P.N."/>
            <person name="Guimaraes P.I."/>
            <person name="de Melo A.G.C."/>
            <person name="Ramos R.T.J."/>
            <person name="Silva A."/>
            <person name="Fiore M.F."/>
            <person name="Schneider M.P.C."/>
        </authorList>
    </citation>
    <scope>NUCLEOTIDE SEQUENCE [LARGE SCALE GENOMIC DNA]</scope>
    <source>
        <strain evidence="9">CENA21</strain>
    </source>
</reference>
<keyword evidence="9" id="KW-1185">Reference proteome</keyword>
<evidence type="ECO:0000256" key="7">
    <source>
        <dbReference type="ARBA" id="ARBA00023016"/>
    </source>
</evidence>
<dbReference type="PATRIC" id="fig|224013.5.peg.3966"/>
<evidence type="ECO:0000256" key="3">
    <source>
        <dbReference type="ARBA" id="ARBA00022722"/>
    </source>
</evidence>
<keyword evidence="3" id="KW-0540">Nuclease</keyword>
<reference evidence="8 9" key="2">
    <citation type="journal article" date="2016" name="Genome Announc.">
        <title>Draft Genome Sequence of the N2-Fixing Cyanobacterium Nostoc piscinale CENA21, Isolated from the Brazilian Amazon Floodplain.</title>
        <authorList>
            <person name="Leao T."/>
            <person name="Guimaraes P.I."/>
            <person name="de Melo A.G."/>
            <person name="Ramos R.T."/>
            <person name="Leao P.N."/>
            <person name="Silva A."/>
            <person name="Fiore M.F."/>
            <person name="Schneider M.P."/>
        </authorList>
    </citation>
    <scope>NUCLEOTIDE SEQUENCE [LARGE SCALE GENOMIC DNA]</scope>
    <source>
        <strain evidence="8 9">CENA21</strain>
    </source>
</reference>
<keyword evidence="4" id="KW-0255">Endonuclease</keyword>
<protein>
    <recommendedName>
        <fullName evidence="10">Periplasmic or secreted lipoprotein</fullName>
    </recommendedName>
</protein>
<organism evidence="8 9">
    <name type="scientific">Nostoc piscinale CENA21</name>
    <dbReference type="NCBI Taxonomy" id="224013"/>
    <lineage>
        <taxon>Bacteria</taxon>
        <taxon>Bacillati</taxon>
        <taxon>Cyanobacteriota</taxon>
        <taxon>Cyanophyceae</taxon>
        <taxon>Nostocales</taxon>
        <taxon>Nostocaceae</taxon>
        <taxon>Nostoc</taxon>
    </lineage>
</organism>
<dbReference type="InterPro" id="IPR038570">
    <property type="entry name" value="HicA_sf"/>
</dbReference>
<evidence type="ECO:0000256" key="5">
    <source>
        <dbReference type="ARBA" id="ARBA00022801"/>
    </source>
</evidence>